<sequence>MLEIIKKNKYTVLFIVLFIVLVIVGYQAYSILVPNENRAVYGDRLDGIDEVMITSDQMTSINNEIKTNTFVTDCVSDLKGKILYVTVTVTDDTSVDSIRSFPDVVLSKLDDAQKAYFDVQVIFTKPYTELLPQLEAAQKKVDDLEDQLASATAEEKTSVQASLDAANSELQAIEDQMSFPLIAYKNAKSETFSWTKDRGNGQ</sequence>
<dbReference type="EMBL" id="DVFU01000037">
    <property type="protein sequence ID" value="HIQ64468.1"/>
    <property type="molecule type" value="Genomic_DNA"/>
</dbReference>
<feature type="coiled-coil region" evidence="1">
    <location>
        <begin position="127"/>
        <end position="176"/>
    </location>
</feature>
<evidence type="ECO:0000256" key="2">
    <source>
        <dbReference type="SAM" id="Phobius"/>
    </source>
</evidence>
<feature type="transmembrane region" description="Helical" evidence="2">
    <location>
        <begin position="12"/>
        <end position="29"/>
    </location>
</feature>
<name>A0A9D0Z116_9FIRM</name>
<keyword evidence="2" id="KW-1133">Transmembrane helix</keyword>
<keyword evidence="2" id="KW-0472">Membrane</keyword>
<gene>
    <name evidence="3" type="ORF">IAC85_01890</name>
</gene>
<dbReference type="Proteomes" id="UP000886725">
    <property type="component" value="Unassembled WGS sequence"/>
</dbReference>
<organism evidence="3 4">
    <name type="scientific">Candidatus Faecenecus gallistercoris</name>
    <dbReference type="NCBI Taxonomy" id="2840793"/>
    <lineage>
        <taxon>Bacteria</taxon>
        <taxon>Bacillati</taxon>
        <taxon>Bacillota</taxon>
        <taxon>Bacillota incertae sedis</taxon>
        <taxon>Candidatus Faecenecus</taxon>
    </lineage>
</organism>
<dbReference type="AlphaFoldDB" id="A0A9D0Z116"/>
<evidence type="ECO:0000313" key="3">
    <source>
        <dbReference type="EMBL" id="HIQ64468.1"/>
    </source>
</evidence>
<evidence type="ECO:0000313" key="4">
    <source>
        <dbReference type="Proteomes" id="UP000886725"/>
    </source>
</evidence>
<evidence type="ECO:0000256" key="1">
    <source>
        <dbReference type="SAM" id="Coils"/>
    </source>
</evidence>
<accession>A0A9D0Z116</accession>
<keyword evidence="2" id="KW-0812">Transmembrane</keyword>
<protein>
    <submittedName>
        <fullName evidence="3">Uncharacterized protein</fullName>
    </submittedName>
</protein>
<proteinExistence type="predicted"/>
<keyword evidence="1" id="KW-0175">Coiled coil</keyword>
<reference evidence="3" key="1">
    <citation type="submission" date="2020-10" db="EMBL/GenBank/DDBJ databases">
        <authorList>
            <person name="Gilroy R."/>
        </authorList>
    </citation>
    <scope>NUCLEOTIDE SEQUENCE</scope>
    <source>
        <strain evidence="3">CHK165-10780</strain>
    </source>
</reference>
<reference evidence="3" key="2">
    <citation type="journal article" date="2021" name="PeerJ">
        <title>Extensive microbial diversity within the chicken gut microbiome revealed by metagenomics and culture.</title>
        <authorList>
            <person name="Gilroy R."/>
            <person name="Ravi A."/>
            <person name="Getino M."/>
            <person name="Pursley I."/>
            <person name="Horton D.L."/>
            <person name="Alikhan N.F."/>
            <person name="Baker D."/>
            <person name="Gharbi K."/>
            <person name="Hall N."/>
            <person name="Watson M."/>
            <person name="Adriaenssens E.M."/>
            <person name="Foster-Nyarko E."/>
            <person name="Jarju S."/>
            <person name="Secka A."/>
            <person name="Antonio M."/>
            <person name="Oren A."/>
            <person name="Chaudhuri R.R."/>
            <person name="La Ragione R."/>
            <person name="Hildebrand F."/>
            <person name="Pallen M.J."/>
        </authorList>
    </citation>
    <scope>NUCLEOTIDE SEQUENCE</scope>
    <source>
        <strain evidence="3">CHK165-10780</strain>
    </source>
</reference>
<comment type="caution">
    <text evidence="3">The sequence shown here is derived from an EMBL/GenBank/DDBJ whole genome shotgun (WGS) entry which is preliminary data.</text>
</comment>